<feature type="transmembrane region" description="Helical" evidence="6">
    <location>
        <begin position="276"/>
        <end position="298"/>
    </location>
</feature>
<dbReference type="PANTHER" id="PTHR30250:SF11">
    <property type="entry name" value="O-ANTIGEN TRANSPORTER-RELATED"/>
    <property type="match status" value="1"/>
</dbReference>
<dbReference type="PANTHER" id="PTHR30250">
    <property type="entry name" value="PST FAMILY PREDICTED COLANIC ACID TRANSPORTER"/>
    <property type="match status" value="1"/>
</dbReference>
<evidence type="ECO:0008006" key="8">
    <source>
        <dbReference type="Google" id="ProtNLM"/>
    </source>
</evidence>
<feature type="transmembrane region" description="Helical" evidence="6">
    <location>
        <begin position="36"/>
        <end position="56"/>
    </location>
</feature>
<keyword evidence="2" id="KW-1003">Cell membrane</keyword>
<keyword evidence="3 6" id="KW-0812">Transmembrane</keyword>
<feature type="transmembrane region" description="Helical" evidence="6">
    <location>
        <begin position="116"/>
        <end position="137"/>
    </location>
</feature>
<evidence type="ECO:0000256" key="1">
    <source>
        <dbReference type="ARBA" id="ARBA00004651"/>
    </source>
</evidence>
<feature type="transmembrane region" description="Helical" evidence="6">
    <location>
        <begin position="402"/>
        <end position="423"/>
    </location>
</feature>
<evidence type="ECO:0000313" key="7">
    <source>
        <dbReference type="EMBL" id="SVB29502.1"/>
    </source>
</evidence>
<evidence type="ECO:0000256" key="4">
    <source>
        <dbReference type="ARBA" id="ARBA00022989"/>
    </source>
</evidence>
<protein>
    <recommendedName>
        <fullName evidence="8">Polysaccharide biosynthesis protein C-terminal domain-containing protein</fullName>
    </recommendedName>
</protein>
<gene>
    <name evidence="7" type="ORF">METZ01_LOCUS182356</name>
</gene>
<proteinExistence type="predicted"/>
<evidence type="ECO:0000256" key="6">
    <source>
        <dbReference type="SAM" id="Phobius"/>
    </source>
</evidence>
<reference evidence="7" key="1">
    <citation type="submission" date="2018-05" db="EMBL/GenBank/DDBJ databases">
        <authorList>
            <person name="Lanie J.A."/>
            <person name="Ng W.-L."/>
            <person name="Kazmierczak K.M."/>
            <person name="Andrzejewski T.M."/>
            <person name="Davidsen T.M."/>
            <person name="Wayne K.J."/>
            <person name="Tettelin H."/>
            <person name="Glass J.I."/>
            <person name="Rusch D."/>
            <person name="Podicherti R."/>
            <person name="Tsui H.-C.T."/>
            <person name="Winkler M.E."/>
        </authorList>
    </citation>
    <scope>NUCLEOTIDE SEQUENCE</scope>
</reference>
<feature type="transmembrane region" description="Helical" evidence="6">
    <location>
        <begin position="68"/>
        <end position="86"/>
    </location>
</feature>
<organism evidence="7">
    <name type="scientific">marine metagenome</name>
    <dbReference type="NCBI Taxonomy" id="408172"/>
    <lineage>
        <taxon>unclassified sequences</taxon>
        <taxon>metagenomes</taxon>
        <taxon>ecological metagenomes</taxon>
    </lineage>
</organism>
<evidence type="ECO:0000256" key="5">
    <source>
        <dbReference type="ARBA" id="ARBA00023136"/>
    </source>
</evidence>
<feature type="transmembrane region" description="Helical" evidence="6">
    <location>
        <begin position="370"/>
        <end position="390"/>
    </location>
</feature>
<dbReference type="Pfam" id="PF13440">
    <property type="entry name" value="Polysacc_synt_3"/>
    <property type="match status" value="1"/>
</dbReference>
<feature type="transmembrane region" description="Helical" evidence="6">
    <location>
        <begin position="336"/>
        <end position="358"/>
    </location>
</feature>
<dbReference type="InterPro" id="IPR050833">
    <property type="entry name" value="Poly_Biosynth_Transport"/>
</dbReference>
<feature type="transmembrane region" description="Helical" evidence="6">
    <location>
        <begin position="310"/>
        <end position="330"/>
    </location>
</feature>
<sequence length="434" mass="48697">MYATYGHLGTRTAMRFQIPQLTSTDPDLLANIKQSALATTVTVNVLVALMVSLYALFYAPAGVHRDGWMLISVVIILNCVYEHYVSELKGYQQFVLVSRITYFRYTANFLFTVSFIYYWSFYGAVMALLLSVLLSLIQLNRYQPFSIPKQIRFETIVQLVKTGAPIVALDLVNVSLKSVDKLLIVLLMGTTALGYYALASMLIGFLMNIPGASREVNEQVLMSEHSSLSVYQQLSEYWLKPMRLTAYFMPILIVGVYYCVPTFVDLVLPDYHHAILPAQLLMVGSYFLALSYPCRGIIVANHWQKQAAKSGAVSVVLSVLLIVTTISSGYQLPGVAVSAGAAYFTLFLILSLFIIIRFRQSVRAFSTQMAELMLPFIVMVAGIATVNYFTEQLTVHPVFVSMVALILFMSGYLPLLFLGKVLNRYSLPTRKRRR</sequence>
<evidence type="ECO:0000256" key="2">
    <source>
        <dbReference type="ARBA" id="ARBA00022475"/>
    </source>
</evidence>
<evidence type="ECO:0000256" key="3">
    <source>
        <dbReference type="ARBA" id="ARBA00022692"/>
    </source>
</evidence>
<dbReference type="EMBL" id="UINC01036080">
    <property type="protein sequence ID" value="SVB29502.1"/>
    <property type="molecule type" value="Genomic_DNA"/>
</dbReference>
<dbReference type="AlphaFoldDB" id="A0A382CUK3"/>
<comment type="subcellular location">
    <subcellularLocation>
        <location evidence="1">Cell membrane</location>
        <topology evidence="1">Multi-pass membrane protein</topology>
    </subcellularLocation>
</comment>
<name>A0A382CUK3_9ZZZZ</name>
<dbReference type="GO" id="GO:0005886">
    <property type="term" value="C:plasma membrane"/>
    <property type="evidence" value="ECO:0007669"/>
    <property type="project" value="UniProtKB-SubCell"/>
</dbReference>
<feature type="transmembrane region" description="Helical" evidence="6">
    <location>
        <begin position="244"/>
        <end position="264"/>
    </location>
</feature>
<keyword evidence="5 6" id="KW-0472">Membrane</keyword>
<keyword evidence="4 6" id="KW-1133">Transmembrane helix</keyword>
<accession>A0A382CUK3</accession>
<feature type="transmembrane region" description="Helical" evidence="6">
    <location>
        <begin position="182"/>
        <end position="206"/>
    </location>
</feature>